<sequence length="191" mass="21757">MYKRATYITLIRGEQRPEVSSTTDRCCNISFPSPIVYLKPISKLPQSRPQQEEWRCGSELLDRAGQDAVNLVLYHLSQTPGRDSGLAQLLGRWETQRHWATQAASGLLERNPGEEHSREVRAVSDFSKLPDAIEEKVLQPVHHLGDAIRMRSLGHNEGSTKEARRRPAPDEKKDGMRATRRPPFQRLVPTR</sequence>
<feature type="region of interest" description="Disordered" evidence="1">
    <location>
        <begin position="148"/>
        <end position="191"/>
    </location>
</feature>
<feature type="compositionally biased region" description="Basic and acidic residues" evidence="1">
    <location>
        <begin position="158"/>
        <end position="177"/>
    </location>
</feature>
<dbReference type="Proteomes" id="UP000298663">
    <property type="component" value="Chromosome X"/>
</dbReference>
<dbReference type="AlphaFoldDB" id="A0A4V6I727"/>
<evidence type="ECO:0000313" key="2">
    <source>
        <dbReference type="EMBL" id="TMS32503.1"/>
    </source>
</evidence>
<reference evidence="2 3" key="2">
    <citation type="journal article" date="2019" name="G3 (Bethesda)">
        <title>Hybrid Assembly of the Genome of the Entomopathogenic Nematode Steinernema carpocapsae Identifies the X-Chromosome.</title>
        <authorList>
            <person name="Serra L."/>
            <person name="Macchietto M."/>
            <person name="Macias-Munoz A."/>
            <person name="McGill C.J."/>
            <person name="Rodriguez I.M."/>
            <person name="Rodriguez B."/>
            <person name="Murad R."/>
            <person name="Mortazavi A."/>
        </authorList>
    </citation>
    <scope>NUCLEOTIDE SEQUENCE [LARGE SCALE GENOMIC DNA]</scope>
    <source>
        <strain evidence="2 3">ALL</strain>
    </source>
</reference>
<dbReference type="EMBL" id="AZBU02000001">
    <property type="protein sequence ID" value="TMS32503.1"/>
    <property type="molecule type" value="Genomic_DNA"/>
</dbReference>
<comment type="caution">
    <text evidence="2">The sequence shown here is derived from an EMBL/GenBank/DDBJ whole genome shotgun (WGS) entry which is preliminary data.</text>
</comment>
<protein>
    <submittedName>
        <fullName evidence="2">Uncharacterized protein</fullName>
    </submittedName>
</protein>
<keyword evidence="3" id="KW-1185">Reference proteome</keyword>
<evidence type="ECO:0000313" key="3">
    <source>
        <dbReference type="Proteomes" id="UP000298663"/>
    </source>
</evidence>
<proteinExistence type="predicted"/>
<reference evidence="2 3" key="1">
    <citation type="journal article" date="2015" name="Genome Biol.">
        <title>Comparative genomics of Steinernema reveals deeply conserved gene regulatory networks.</title>
        <authorList>
            <person name="Dillman A.R."/>
            <person name="Macchietto M."/>
            <person name="Porter C.F."/>
            <person name="Rogers A."/>
            <person name="Williams B."/>
            <person name="Antoshechkin I."/>
            <person name="Lee M.M."/>
            <person name="Goodwin Z."/>
            <person name="Lu X."/>
            <person name="Lewis E.E."/>
            <person name="Goodrich-Blair H."/>
            <person name="Stock S.P."/>
            <person name="Adams B.J."/>
            <person name="Sternberg P.W."/>
            <person name="Mortazavi A."/>
        </authorList>
    </citation>
    <scope>NUCLEOTIDE SEQUENCE [LARGE SCALE GENOMIC DNA]</scope>
    <source>
        <strain evidence="2 3">ALL</strain>
    </source>
</reference>
<dbReference type="EMBL" id="CM016762">
    <property type="protein sequence ID" value="TMS32503.1"/>
    <property type="molecule type" value="Genomic_DNA"/>
</dbReference>
<gene>
    <name evidence="2" type="ORF">L596_000333</name>
</gene>
<accession>A0A4V6I727</accession>
<organism evidence="2 3">
    <name type="scientific">Steinernema carpocapsae</name>
    <name type="common">Entomopathogenic nematode</name>
    <dbReference type="NCBI Taxonomy" id="34508"/>
    <lineage>
        <taxon>Eukaryota</taxon>
        <taxon>Metazoa</taxon>
        <taxon>Ecdysozoa</taxon>
        <taxon>Nematoda</taxon>
        <taxon>Chromadorea</taxon>
        <taxon>Rhabditida</taxon>
        <taxon>Tylenchina</taxon>
        <taxon>Panagrolaimomorpha</taxon>
        <taxon>Strongyloidoidea</taxon>
        <taxon>Steinernematidae</taxon>
        <taxon>Steinernema</taxon>
    </lineage>
</organism>
<name>A0A4V6I727_STECR</name>
<evidence type="ECO:0000256" key="1">
    <source>
        <dbReference type="SAM" id="MobiDB-lite"/>
    </source>
</evidence>